<dbReference type="InterPro" id="IPR013324">
    <property type="entry name" value="RNA_pol_sigma_r3/r4-like"/>
</dbReference>
<dbReference type="PRINTS" id="PR00046">
    <property type="entry name" value="SIGMA70FCT"/>
</dbReference>
<keyword evidence="2" id="KW-0731">Sigma factor</keyword>
<keyword evidence="4" id="KW-0804">Transcription</keyword>
<dbReference type="InterPro" id="IPR050239">
    <property type="entry name" value="Sigma-70_RNA_pol_init_factors"/>
</dbReference>
<evidence type="ECO:0000259" key="5">
    <source>
        <dbReference type="PROSITE" id="PS00715"/>
    </source>
</evidence>
<dbReference type="Pfam" id="PF04539">
    <property type="entry name" value="Sigma70_r3"/>
    <property type="match status" value="1"/>
</dbReference>
<dbReference type="Pfam" id="PF04542">
    <property type="entry name" value="Sigma70_r2"/>
    <property type="match status" value="1"/>
</dbReference>
<dbReference type="PANTHER" id="PTHR30603:SF47">
    <property type="entry name" value="RNA POLYMERASE SIGMA FACTOR SIGD, CHLOROPLASTIC"/>
    <property type="match status" value="1"/>
</dbReference>
<dbReference type="InterPro" id="IPR036388">
    <property type="entry name" value="WH-like_DNA-bd_sf"/>
</dbReference>
<dbReference type="InterPro" id="IPR007627">
    <property type="entry name" value="RNA_pol_sigma70_r2"/>
</dbReference>
<evidence type="ECO:0000313" key="7">
    <source>
        <dbReference type="Proteomes" id="UP000178937"/>
    </source>
</evidence>
<keyword evidence="1" id="KW-0805">Transcription regulation</keyword>
<dbReference type="NCBIfam" id="TIGR02937">
    <property type="entry name" value="sigma70-ECF"/>
    <property type="match status" value="1"/>
</dbReference>
<dbReference type="GO" id="GO:0003677">
    <property type="term" value="F:DNA binding"/>
    <property type="evidence" value="ECO:0007669"/>
    <property type="project" value="UniProtKB-KW"/>
</dbReference>
<proteinExistence type="predicted"/>
<dbReference type="PROSITE" id="PS00715">
    <property type="entry name" value="SIGMA70_1"/>
    <property type="match status" value="1"/>
</dbReference>
<dbReference type="SUPFAM" id="SSF88946">
    <property type="entry name" value="Sigma2 domain of RNA polymerase sigma factors"/>
    <property type="match status" value="1"/>
</dbReference>
<dbReference type="Gene3D" id="1.10.601.10">
    <property type="entry name" value="RNA Polymerase Primary Sigma Factor"/>
    <property type="match status" value="1"/>
</dbReference>
<dbReference type="PANTHER" id="PTHR30603">
    <property type="entry name" value="RNA POLYMERASE SIGMA FACTOR RPO"/>
    <property type="match status" value="1"/>
</dbReference>
<reference evidence="6 7" key="1">
    <citation type="journal article" date="2016" name="Nat. Commun.">
        <title>Thousands of microbial genomes shed light on interconnected biogeochemical processes in an aquifer system.</title>
        <authorList>
            <person name="Anantharaman K."/>
            <person name="Brown C.T."/>
            <person name="Hug L.A."/>
            <person name="Sharon I."/>
            <person name="Castelle C.J."/>
            <person name="Probst A.J."/>
            <person name="Thomas B.C."/>
            <person name="Singh A."/>
            <person name="Wilkins M.J."/>
            <person name="Karaoz U."/>
            <person name="Brodie E.L."/>
            <person name="Williams K.H."/>
            <person name="Hubbard S.S."/>
            <person name="Banfield J.F."/>
        </authorList>
    </citation>
    <scope>NUCLEOTIDE SEQUENCE [LARGE SCALE GENOMIC DNA]</scope>
</reference>
<dbReference type="EMBL" id="MGIA01000012">
    <property type="protein sequence ID" value="OGM81379.1"/>
    <property type="molecule type" value="Genomic_DNA"/>
</dbReference>
<dbReference type="InterPro" id="IPR009042">
    <property type="entry name" value="RNA_pol_sigma70_r1_2"/>
</dbReference>
<dbReference type="Pfam" id="PF00140">
    <property type="entry name" value="Sigma70_r1_2"/>
    <property type="match status" value="1"/>
</dbReference>
<protein>
    <recommendedName>
        <fullName evidence="5">RNA polymerase sigma-70 domain-containing protein</fullName>
    </recommendedName>
</protein>
<evidence type="ECO:0000256" key="4">
    <source>
        <dbReference type="ARBA" id="ARBA00023163"/>
    </source>
</evidence>
<organism evidence="6 7">
    <name type="scientific">Candidatus Woesebacteria bacterium RIFOXYB1_FULL_41_13</name>
    <dbReference type="NCBI Taxonomy" id="1802540"/>
    <lineage>
        <taxon>Bacteria</taxon>
        <taxon>Candidatus Woeseibacteriota</taxon>
    </lineage>
</organism>
<dbReference type="GO" id="GO:0006352">
    <property type="term" value="P:DNA-templated transcription initiation"/>
    <property type="evidence" value="ECO:0007669"/>
    <property type="project" value="InterPro"/>
</dbReference>
<comment type="caution">
    <text evidence="6">The sequence shown here is derived from an EMBL/GenBank/DDBJ whole genome shotgun (WGS) entry which is preliminary data.</text>
</comment>
<evidence type="ECO:0000313" key="6">
    <source>
        <dbReference type="EMBL" id="OGM81379.1"/>
    </source>
</evidence>
<evidence type="ECO:0000256" key="3">
    <source>
        <dbReference type="ARBA" id="ARBA00023125"/>
    </source>
</evidence>
<evidence type="ECO:0000256" key="1">
    <source>
        <dbReference type="ARBA" id="ARBA00023015"/>
    </source>
</evidence>
<keyword evidence="3" id="KW-0238">DNA-binding</keyword>
<accession>A0A1F8CZY9</accession>
<dbReference type="AlphaFoldDB" id="A0A1F8CZY9"/>
<feature type="domain" description="RNA polymerase sigma-70" evidence="5">
    <location>
        <begin position="92"/>
        <end position="105"/>
    </location>
</feature>
<dbReference type="GO" id="GO:0016987">
    <property type="term" value="F:sigma factor activity"/>
    <property type="evidence" value="ECO:0007669"/>
    <property type="project" value="UniProtKB-KW"/>
</dbReference>
<sequence length="300" mass="34567">MERECVVDQSYIGEKSTPVGDNKDVTDSADVLAIYLADIAKFPLLKYEQEIELAKRISEGDGDAKETLCNSNLRLVVRIAKCYQKSEIPLIDLIQLGNLGLLQAADRYDPGRGVRFSSYASLWIKAYIVYDIKENIGEIHIPSGRLEKIKDIKNLQRDLYTKLDRHPKESELSAASGLSIKQIRDLFTTPEASESLDREINWGNQTMSFGEIVEDVNQNVEDEVEKDDLCLRIEDLLDNLPNERRKEILRLRYGLKDGHYYNFKEIHEFFPEITVQRLQQLVTDSIEKLHKMAKKMKLDE</sequence>
<dbReference type="STRING" id="1802540.A2393_00945"/>
<gene>
    <name evidence="6" type="ORF">A2393_00945</name>
</gene>
<dbReference type="InterPro" id="IPR013325">
    <property type="entry name" value="RNA_pol_sigma_r2"/>
</dbReference>
<dbReference type="InterPro" id="IPR007624">
    <property type="entry name" value="RNA_pol_sigma70_r3"/>
</dbReference>
<name>A0A1F8CZY9_9BACT</name>
<dbReference type="Gene3D" id="1.10.10.10">
    <property type="entry name" value="Winged helix-like DNA-binding domain superfamily/Winged helix DNA-binding domain"/>
    <property type="match status" value="2"/>
</dbReference>
<dbReference type="InterPro" id="IPR000943">
    <property type="entry name" value="RNA_pol_sigma70"/>
</dbReference>
<dbReference type="SUPFAM" id="SSF88659">
    <property type="entry name" value="Sigma3 and sigma4 domains of RNA polymerase sigma factors"/>
    <property type="match status" value="2"/>
</dbReference>
<dbReference type="InterPro" id="IPR014284">
    <property type="entry name" value="RNA_pol_sigma-70_dom"/>
</dbReference>
<evidence type="ECO:0000256" key="2">
    <source>
        <dbReference type="ARBA" id="ARBA00023082"/>
    </source>
</evidence>
<dbReference type="Proteomes" id="UP000178937">
    <property type="component" value="Unassembled WGS sequence"/>
</dbReference>